<protein>
    <submittedName>
        <fullName evidence="2">Uncharacterized protein</fullName>
    </submittedName>
</protein>
<proteinExistence type="predicted"/>
<feature type="compositionally biased region" description="Basic and acidic residues" evidence="1">
    <location>
        <begin position="34"/>
        <end position="48"/>
    </location>
</feature>
<feature type="compositionally biased region" description="Gly residues" evidence="1">
    <location>
        <begin position="1"/>
        <end position="22"/>
    </location>
</feature>
<gene>
    <name evidence="2" type="ORF">NCGR_LOCUS15697</name>
</gene>
<name>A0A811NEG5_9POAL</name>
<accession>A0A811NEG5</accession>
<dbReference type="AlphaFoldDB" id="A0A811NEG5"/>
<evidence type="ECO:0000313" key="3">
    <source>
        <dbReference type="Proteomes" id="UP000604825"/>
    </source>
</evidence>
<sequence length="237" mass="25056">MAAEGGTAGGGSSWSGGSGRTVGDGPHRPAGAETEAKAVRAHRSDHGAIRRRLERPPRAPPLPRRRGVHGAAEQAPPRRVLEVASLNASEPPTTFFQVDRPIHPAARQRGALLHAAPLGHLRRHLRPPPVTVAYALPTCLGAGAGALALTVLEWAADCRGRQIDRIFGVWLSGAELLSICTAMSPGMAPWSERRVEVRGERPGGDELARHALRLAPPGQAVKKQPPFVSWEPGAGVL</sequence>
<dbReference type="EMBL" id="CAJGYO010000004">
    <property type="protein sequence ID" value="CAD6223273.1"/>
    <property type="molecule type" value="Genomic_DNA"/>
</dbReference>
<dbReference type="Proteomes" id="UP000604825">
    <property type="component" value="Unassembled WGS sequence"/>
</dbReference>
<comment type="caution">
    <text evidence="2">The sequence shown here is derived from an EMBL/GenBank/DDBJ whole genome shotgun (WGS) entry which is preliminary data.</text>
</comment>
<reference evidence="2" key="1">
    <citation type="submission" date="2020-10" db="EMBL/GenBank/DDBJ databases">
        <authorList>
            <person name="Han B."/>
            <person name="Lu T."/>
            <person name="Zhao Q."/>
            <person name="Huang X."/>
            <person name="Zhao Y."/>
        </authorList>
    </citation>
    <scope>NUCLEOTIDE SEQUENCE</scope>
</reference>
<organism evidence="2 3">
    <name type="scientific">Miscanthus lutarioriparius</name>
    <dbReference type="NCBI Taxonomy" id="422564"/>
    <lineage>
        <taxon>Eukaryota</taxon>
        <taxon>Viridiplantae</taxon>
        <taxon>Streptophyta</taxon>
        <taxon>Embryophyta</taxon>
        <taxon>Tracheophyta</taxon>
        <taxon>Spermatophyta</taxon>
        <taxon>Magnoliopsida</taxon>
        <taxon>Liliopsida</taxon>
        <taxon>Poales</taxon>
        <taxon>Poaceae</taxon>
        <taxon>PACMAD clade</taxon>
        <taxon>Panicoideae</taxon>
        <taxon>Andropogonodae</taxon>
        <taxon>Andropogoneae</taxon>
        <taxon>Saccharinae</taxon>
        <taxon>Miscanthus</taxon>
    </lineage>
</organism>
<feature type="region of interest" description="Disordered" evidence="1">
    <location>
        <begin position="1"/>
        <end position="77"/>
    </location>
</feature>
<evidence type="ECO:0000256" key="1">
    <source>
        <dbReference type="SAM" id="MobiDB-lite"/>
    </source>
</evidence>
<dbReference type="PANTHER" id="PTHR31104">
    <property type="entry name" value="PEPTIDE-N4-(N-ACETYL-BETA-GLUCOSAMINYL)ASPARAGINE AMIDASE A PROTEIN"/>
    <property type="match status" value="1"/>
</dbReference>
<evidence type="ECO:0000313" key="2">
    <source>
        <dbReference type="EMBL" id="CAD6223273.1"/>
    </source>
</evidence>
<dbReference type="InterPro" id="IPR021102">
    <property type="entry name" value="PNGase_A"/>
</dbReference>
<keyword evidence="3" id="KW-1185">Reference proteome</keyword>